<protein>
    <submittedName>
        <fullName evidence="1">Uncharacterized protein</fullName>
    </submittedName>
</protein>
<evidence type="ECO:0000313" key="2">
    <source>
        <dbReference type="Proteomes" id="UP001174694"/>
    </source>
</evidence>
<comment type="caution">
    <text evidence="1">The sequence shown here is derived from an EMBL/GenBank/DDBJ whole genome shotgun (WGS) entry which is preliminary data.</text>
</comment>
<reference evidence="1" key="1">
    <citation type="submission" date="2022-07" db="EMBL/GenBank/DDBJ databases">
        <title>Fungi with potential for degradation of polypropylene.</title>
        <authorList>
            <person name="Gostincar C."/>
        </authorList>
    </citation>
    <scope>NUCLEOTIDE SEQUENCE</scope>
    <source>
        <strain evidence="1">EXF-13308</strain>
    </source>
</reference>
<dbReference type="Proteomes" id="UP001174694">
    <property type="component" value="Unassembled WGS sequence"/>
</dbReference>
<feature type="non-terminal residue" evidence="1">
    <location>
        <position position="205"/>
    </location>
</feature>
<keyword evidence="2" id="KW-1185">Reference proteome</keyword>
<sequence>MAEGFTSLIDSVAGLRLADATAELSGSETDRLNPYQTLVEATQALIQTAKATAAHAQQVPLTESTHTRRGQDIAQLSSVRRTVNALANTTATFRDAADRYVVAYIKSLAGRETEVQKILSYFDDELRSIAQGALNNTSDDSSVLREILELCYRQSLHASGTLHFDNYFIPLSEASLEWPYDPDFESEKYYEHENRLADEGYAEAF</sequence>
<organism evidence="1 2">
    <name type="scientific">Pleurostoma richardsiae</name>
    <dbReference type="NCBI Taxonomy" id="41990"/>
    <lineage>
        <taxon>Eukaryota</taxon>
        <taxon>Fungi</taxon>
        <taxon>Dikarya</taxon>
        <taxon>Ascomycota</taxon>
        <taxon>Pezizomycotina</taxon>
        <taxon>Sordariomycetes</taxon>
        <taxon>Sordariomycetidae</taxon>
        <taxon>Calosphaeriales</taxon>
        <taxon>Pleurostomataceae</taxon>
        <taxon>Pleurostoma</taxon>
    </lineage>
</organism>
<gene>
    <name evidence="1" type="ORF">NKR23_g12500</name>
</gene>
<name>A0AA38R5N9_9PEZI</name>
<dbReference type="AlphaFoldDB" id="A0AA38R5N9"/>
<evidence type="ECO:0000313" key="1">
    <source>
        <dbReference type="EMBL" id="KAJ9129615.1"/>
    </source>
</evidence>
<dbReference type="EMBL" id="JANBVO010000159">
    <property type="protein sequence ID" value="KAJ9129615.1"/>
    <property type="molecule type" value="Genomic_DNA"/>
</dbReference>
<proteinExistence type="predicted"/>
<accession>A0AA38R5N9</accession>